<comment type="caution">
    <text evidence="6">The sequence shown here is derived from an EMBL/GenBank/DDBJ whole genome shotgun (WGS) entry which is preliminary data.</text>
</comment>
<dbReference type="EMBL" id="JAAYYP010000011">
    <property type="protein sequence ID" value="NLF89806.1"/>
    <property type="molecule type" value="Genomic_DNA"/>
</dbReference>
<dbReference type="InterPro" id="IPR013785">
    <property type="entry name" value="Aldolase_TIM"/>
</dbReference>
<dbReference type="PROSITE" id="PS50968">
    <property type="entry name" value="BIOTINYL_LIPOYL"/>
    <property type="match status" value="1"/>
</dbReference>
<comment type="catalytic activity">
    <reaction evidence="3">
        <text>N(6)-biotinyl-L-lysyl-[protein] + hydrogencarbonate + ATP = N(6)-carboxybiotinyl-L-lysyl-[protein] + ADP + phosphate + H(+)</text>
        <dbReference type="Rhea" id="RHEA:13501"/>
        <dbReference type="Rhea" id="RHEA-COMP:10505"/>
        <dbReference type="Rhea" id="RHEA-COMP:10506"/>
        <dbReference type="ChEBI" id="CHEBI:15378"/>
        <dbReference type="ChEBI" id="CHEBI:17544"/>
        <dbReference type="ChEBI" id="CHEBI:30616"/>
        <dbReference type="ChEBI" id="CHEBI:43474"/>
        <dbReference type="ChEBI" id="CHEBI:83144"/>
        <dbReference type="ChEBI" id="CHEBI:83145"/>
        <dbReference type="ChEBI" id="CHEBI:456216"/>
        <dbReference type="EC" id="6.3.4.14"/>
    </reaction>
    <physiologicalReaction direction="left-to-right" evidence="3">
        <dbReference type="Rhea" id="RHEA:13502"/>
    </physiologicalReaction>
</comment>
<feature type="domain" description="Lipoyl-binding" evidence="5">
    <location>
        <begin position="191"/>
        <end position="268"/>
    </location>
</feature>
<evidence type="ECO:0000259" key="5">
    <source>
        <dbReference type="PROSITE" id="PS50968"/>
    </source>
</evidence>
<feature type="region of interest" description="Disordered" evidence="4">
    <location>
        <begin position="68"/>
        <end position="91"/>
    </location>
</feature>
<dbReference type="EC" id="6.3.4.14" evidence="1"/>
<dbReference type="Gene3D" id="3.20.20.70">
    <property type="entry name" value="Aldolase class I"/>
    <property type="match status" value="1"/>
</dbReference>
<dbReference type="GO" id="GO:0005737">
    <property type="term" value="C:cytoplasm"/>
    <property type="evidence" value="ECO:0007669"/>
    <property type="project" value="TreeGrafter"/>
</dbReference>
<dbReference type="GO" id="GO:0006094">
    <property type="term" value="P:gluconeogenesis"/>
    <property type="evidence" value="ECO:0007669"/>
    <property type="project" value="TreeGrafter"/>
</dbReference>
<evidence type="ECO:0000313" key="7">
    <source>
        <dbReference type="Proteomes" id="UP000523614"/>
    </source>
</evidence>
<dbReference type="InterPro" id="IPR055268">
    <property type="entry name" value="PCB-like"/>
</dbReference>
<dbReference type="PANTHER" id="PTHR43778:SF2">
    <property type="entry name" value="PYRUVATE CARBOXYLASE, MITOCHONDRIAL"/>
    <property type="match status" value="1"/>
</dbReference>
<proteinExistence type="predicted"/>
<protein>
    <recommendedName>
        <fullName evidence="1">biotin carboxylase</fullName>
        <ecNumber evidence="1">6.3.4.14</ecNumber>
    </recommendedName>
</protein>
<dbReference type="SUPFAM" id="SSF51230">
    <property type="entry name" value="Single hybrid motif"/>
    <property type="match status" value="1"/>
</dbReference>
<dbReference type="Gene3D" id="2.40.50.100">
    <property type="match status" value="1"/>
</dbReference>
<dbReference type="SUPFAM" id="SSF89000">
    <property type="entry name" value="post-HMGL domain-like"/>
    <property type="match status" value="1"/>
</dbReference>
<dbReference type="Pfam" id="PF00364">
    <property type="entry name" value="Biotin_lipoyl"/>
    <property type="match status" value="1"/>
</dbReference>
<keyword evidence="2" id="KW-0092">Biotin</keyword>
<reference evidence="6 7" key="1">
    <citation type="journal article" date="2020" name="Biotechnol. Biofuels">
        <title>New insights from the biogas microbiome by comprehensive genome-resolved metagenomics of nearly 1600 species originating from multiple anaerobic digesters.</title>
        <authorList>
            <person name="Campanaro S."/>
            <person name="Treu L."/>
            <person name="Rodriguez-R L.M."/>
            <person name="Kovalovszki A."/>
            <person name="Ziels R.M."/>
            <person name="Maus I."/>
            <person name="Zhu X."/>
            <person name="Kougias P.G."/>
            <person name="Basile A."/>
            <person name="Luo G."/>
            <person name="Schluter A."/>
            <person name="Konstantinidis K.T."/>
            <person name="Angelidaki I."/>
        </authorList>
    </citation>
    <scope>NUCLEOTIDE SEQUENCE [LARGE SCALE GENOMIC DNA]</scope>
    <source>
        <strain evidence="6">AS06rmzACSIP_235</strain>
    </source>
</reference>
<sequence length="268" mass="28609">TKVTPSSKVVGDLALHLVGAGVDPADFAHDPQKYDIPDSVVGFLRGDLGNPPGGWPLLREKALAGRNSVPSTKVDVPAEEEENLLSPDRQTRRSTLDKLLFPKQAAEFAEHRRQYGNTAALEDRVFFYGLKEGEESIIRLLTGKDQPPLVVRLDAVGEPDAKGMRQVVANVNGQIRPMKVRDRSVESVTASAEKADTGNKGHVAAPFAGVVTITAKVGDEVKAGDPVAVIEAMKMEATITATIDGTVERAAFVQPTKVEGGDLIVVIS</sequence>
<keyword evidence="6" id="KW-0436">Ligase</keyword>
<dbReference type="Pfam" id="PF02436">
    <property type="entry name" value="PYC_OADA"/>
    <property type="match status" value="1"/>
</dbReference>
<dbReference type="PROSITE" id="PS00188">
    <property type="entry name" value="BIOTIN"/>
    <property type="match status" value="1"/>
</dbReference>
<feature type="non-terminal residue" evidence="6">
    <location>
        <position position="1"/>
    </location>
</feature>
<evidence type="ECO:0000313" key="6">
    <source>
        <dbReference type="EMBL" id="NLF89806.1"/>
    </source>
</evidence>
<evidence type="ECO:0000256" key="2">
    <source>
        <dbReference type="ARBA" id="ARBA00023267"/>
    </source>
</evidence>
<evidence type="ECO:0000256" key="1">
    <source>
        <dbReference type="ARBA" id="ARBA00013263"/>
    </source>
</evidence>
<dbReference type="PANTHER" id="PTHR43778">
    <property type="entry name" value="PYRUVATE CARBOXYLASE"/>
    <property type="match status" value="1"/>
</dbReference>
<dbReference type="InterPro" id="IPR003379">
    <property type="entry name" value="Carboxylase_cons_dom"/>
</dbReference>
<evidence type="ECO:0000256" key="3">
    <source>
        <dbReference type="ARBA" id="ARBA00048501"/>
    </source>
</evidence>
<keyword evidence="6" id="KW-0670">Pyruvate</keyword>
<accession>A0A847H8S5</accession>
<dbReference type="Proteomes" id="UP000523614">
    <property type="component" value="Unassembled WGS sequence"/>
</dbReference>
<gene>
    <name evidence="6" type="ORF">GX570_00425</name>
</gene>
<dbReference type="GO" id="GO:0004736">
    <property type="term" value="F:pyruvate carboxylase activity"/>
    <property type="evidence" value="ECO:0007669"/>
    <property type="project" value="TreeGrafter"/>
</dbReference>
<dbReference type="GO" id="GO:0004075">
    <property type="term" value="F:biotin carboxylase activity"/>
    <property type="evidence" value="ECO:0007669"/>
    <property type="project" value="UniProtKB-EC"/>
</dbReference>
<evidence type="ECO:0000256" key="4">
    <source>
        <dbReference type="SAM" id="MobiDB-lite"/>
    </source>
</evidence>
<dbReference type="Gene3D" id="3.10.600.10">
    <property type="entry name" value="pyruvate carboxylase f1077a mutant domain"/>
    <property type="match status" value="1"/>
</dbReference>
<dbReference type="InterPro" id="IPR001882">
    <property type="entry name" value="Biotin_BS"/>
</dbReference>
<organism evidence="6 7">
    <name type="scientific">Corynebacterium marinum</name>
    <dbReference type="NCBI Taxonomy" id="349751"/>
    <lineage>
        <taxon>Bacteria</taxon>
        <taxon>Bacillati</taxon>
        <taxon>Actinomycetota</taxon>
        <taxon>Actinomycetes</taxon>
        <taxon>Mycobacteriales</taxon>
        <taxon>Corynebacteriaceae</taxon>
        <taxon>Corynebacterium</taxon>
    </lineage>
</organism>
<dbReference type="FunFam" id="2.40.50.100:FF:000003">
    <property type="entry name" value="Acetyl-CoA carboxylase biotin carboxyl carrier protein"/>
    <property type="match status" value="1"/>
</dbReference>
<dbReference type="InterPro" id="IPR000089">
    <property type="entry name" value="Biotin_lipoyl"/>
</dbReference>
<dbReference type="AlphaFoldDB" id="A0A847H8S5"/>
<dbReference type="InterPro" id="IPR011053">
    <property type="entry name" value="Single_hybrid_motif"/>
</dbReference>
<name>A0A847H8S5_9CORY</name>
<dbReference type="CDD" id="cd06850">
    <property type="entry name" value="biotinyl_domain"/>
    <property type="match status" value="1"/>
</dbReference>